<feature type="domain" description="Peptidase C39-like" evidence="1">
    <location>
        <begin position="18"/>
        <end position="199"/>
    </location>
</feature>
<comment type="caution">
    <text evidence="2">The sequence shown here is derived from an EMBL/GenBank/DDBJ whole genome shotgun (WGS) entry which is preliminary data.</text>
</comment>
<organism evidence="2 3">
    <name type="scientific">Marinoscillum luteum</name>
    <dbReference type="NCBI Taxonomy" id="861051"/>
    <lineage>
        <taxon>Bacteria</taxon>
        <taxon>Pseudomonadati</taxon>
        <taxon>Bacteroidota</taxon>
        <taxon>Cytophagia</taxon>
        <taxon>Cytophagales</taxon>
        <taxon>Reichenbachiellaceae</taxon>
        <taxon>Marinoscillum</taxon>
    </lineage>
</organism>
<dbReference type="Pfam" id="PF13529">
    <property type="entry name" value="Peptidase_C39_2"/>
    <property type="match status" value="1"/>
</dbReference>
<sequence length="243" mass="27280">MIKNPELDARTLSLDIHAQPNDETCGPTCLQAVYQYFNDPMPLDTVISEVKTLKSGGTLAVMLGNHALARGYQATLYTYNLHMFDPTWFSSGVDIRAKLEEQKIYKTAKRFHVAANAYLKFLKLGGEIKFEELNTKLIKRLLNENKPILTGLSATYLYNCSREIGAINEYHDVKGEPTGHFVVVYGYDPVNRVAHIADPLEANPISDTQHYRVSLQRLINSILLGIVTYDANLLILSPKHNGL</sequence>
<evidence type="ECO:0000313" key="3">
    <source>
        <dbReference type="Proteomes" id="UP001610063"/>
    </source>
</evidence>
<evidence type="ECO:0000313" key="2">
    <source>
        <dbReference type="EMBL" id="MFH6984330.1"/>
    </source>
</evidence>
<reference evidence="2 3" key="1">
    <citation type="journal article" date="2013" name="Int. J. Syst. Evol. Microbiol.">
        <title>Marinoscillum luteum sp. nov., isolated from marine sediment.</title>
        <authorList>
            <person name="Cha I.T."/>
            <person name="Park S.J."/>
            <person name="Kim S.J."/>
            <person name="Kim J.G."/>
            <person name="Jung M.Y."/>
            <person name="Shin K.S."/>
            <person name="Kwon K.K."/>
            <person name="Yang S.H."/>
            <person name="Seo Y.S."/>
            <person name="Rhee S.K."/>
        </authorList>
    </citation>
    <scope>NUCLEOTIDE SEQUENCE [LARGE SCALE GENOMIC DNA]</scope>
    <source>
        <strain evidence="2 3">KCTC 23939</strain>
    </source>
</reference>
<protein>
    <submittedName>
        <fullName evidence="2">C39 family peptidase</fullName>
    </submittedName>
</protein>
<accession>A0ABW7N9Z7</accession>
<proteinExistence type="predicted"/>
<dbReference type="InterPro" id="IPR039564">
    <property type="entry name" value="Peptidase_C39-like"/>
</dbReference>
<dbReference type="EMBL" id="JBIPKE010000017">
    <property type="protein sequence ID" value="MFH6984330.1"/>
    <property type="molecule type" value="Genomic_DNA"/>
</dbReference>
<dbReference type="RefSeq" id="WP_395417685.1">
    <property type="nucleotide sequence ID" value="NZ_JBIPKE010000017.1"/>
</dbReference>
<gene>
    <name evidence="2" type="ORF">ACHKAR_12835</name>
</gene>
<evidence type="ECO:0000259" key="1">
    <source>
        <dbReference type="Pfam" id="PF13529"/>
    </source>
</evidence>
<name>A0ABW7N9Z7_9BACT</name>
<dbReference type="Proteomes" id="UP001610063">
    <property type="component" value="Unassembled WGS sequence"/>
</dbReference>
<keyword evidence="3" id="KW-1185">Reference proteome</keyword>
<dbReference type="Gene3D" id="3.90.70.10">
    <property type="entry name" value="Cysteine proteinases"/>
    <property type="match status" value="1"/>
</dbReference>